<proteinExistence type="predicted"/>
<keyword evidence="3" id="KW-1185">Reference proteome</keyword>
<sequence>MAALLSTRGHRGLARDLTMPIIESHNPGASLLAVVNLVNVILCVVVFARLITNHSISRSAARVRALYLVISSEDLSEYAILGLGRVEIMARTMTKLSCMVVKDDLLVVQDNGGPRAHRGRLLGGPPKSSMAPEHTTTTLLNVEIGFTVITPYALLFFICFSVRQLLAIAPLPCATVADCHDLGYVGDTLTNLWVLPNPQSSLYIGGCGLILYDVSLCCCLECSTVSPEYACAGGPAGQTTEHEGYQEPFHDLEDASLPLC</sequence>
<dbReference type="Proteomes" id="UP001417504">
    <property type="component" value="Unassembled WGS sequence"/>
</dbReference>
<gene>
    <name evidence="2" type="ORF">Sjap_002516</name>
</gene>
<organism evidence="2 3">
    <name type="scientific">Stephania japonica</name>
    <dbReference type="NCBI Taxonomy" id="461633"/>
    <lineage>
        <taxon>Eukaryota</taxon>
        <taxon>Viridiplantae</taxon>
        <taxon>Streptophyta</taxon>
        <taxon>Embryophyta</taxon>
        <taxon>Tracheophyta</taxon>
        <taxon>Spermatophyta</taxon>
        <taxon>Magnoliopsida</taxon>
        <taxon>Ranunculales</taxon>
        <taxon>Menispermaceae</taxon>
        <taxon>Menispermoideae</taxon>
        <taxon>Cissampelideae</taxon>
        <taxon>Stephania</taxon>
    </lineage>
</organism>
<keyword evidence="1" id="KW-0812">Transmembrane</keyword>
<keyword evidence="1" id="KW-1133">Transmembrane helix</keyword>
<name>A0AAP0PW68_9MAGN</name>
<feature type="transmembrane region" description="Helical" evidence="1">
    <location>
        <begin position="29"/>
        <end position="52"/>
    </location>
</feature>
<evidence type="ECO:0000313" key="2">
    <source>
        <dbReference type="EMBL" id="KAK9155036.1"/>
    </source>
</evidence>
<protein>
    <submittedName>
        <fullName evidence="2">Uncharacterized protein</fullName>
    </submittedName>
</protein>
<evidence type="ECO:0000256" key="1">
    <source>
        <dbReference type="SAM" id="Phobius"/>
    </source>
</evidence>
<reference evidence="2 3" key="1">
    <citation type="submission" date="2024-01" db="EMBL/GenBank/DDBJ databases">
        <title>Genome assemblies of Stephania.</title>
        <authorList>
            <person name="Yang L."/>
        </authorList>
    </citation>
    <scope>NUCLEOTIDE SEQUENCE [LARGE SCALE GENOMIC DNA]</scope>
    <source>
        <strain evidence="2">QJT</strain>
        <tissue evidence="2">Leaf</tissue>
    </source>
</reference>
<keyword evidence="1" id="KW-0472">Membrane</keyword>
<evidence type="ECO:0000313" key="3">
    <source>
        <dbReference type="Proteomes" id="UP001417504"/>
    </source>
</evidence>
<comment type="caution">
    <text evidence="2">The sequence shown here is derived from an EMBL/GenBank/DDBJ whole genome shotgun (WGS) entry which is preliminary data.</text>
</comment>
<dbReference type="AlphaFoldDB" id="A0AAP0PW68"/>
<accession>A0AAP0PW68</accession>
<dbReference type="EMBL" id="JBBNAE010000001">
    <property type="protein sequence ID" value="KAK9155036.1"/>
    <property type="molecule type" value="Genomic_DNA"/>
</dbReference>